<evidence type="ECO:0000313" key="2">
    <source>
        <dbReference type="Proteomes" id="UP000181661"/>
    </source>
</evidence>
<dbReference type="EMBL" id="MDDR01000037">
    <property type="protein sequence ID" value="OIN49669.1"/>
    <property type="molecule type" value="Genomic_DNA"/>
</dbReference>
<gene>
    <name evidence="1" type="ORF">BFL40_23270</name>
</gene>
<organism evidence="1 2">
    <name type="scientific">Pseudomonas costantinii</name>
    <dbReference type="NCBI Taxonomy" id="168469"/>
    <lineage>
        <taxon>Bacteria</taxon>
        <taxon>Pseudomonadati</taxon>
        <taxon>Pseudomonadota</taxon>
        <taxon>Gammaproteobacteria</taxon>
        <taxon>Pseudomonadales</taxon>
        <taxon>Pseudomonadaceae</taxon>
        <taxon>Pseudomonas</taxon>
    </lineage>
</organism>
<dbReference type="Proteomes" id="UP000181661">
    <property type="component" value="Unassembled WGS sequence"/>
</dbReference>
<accession>A0A1S2UTN1</accession>
<reference evidence="1 2" key="1">
    <citation type="submission" date="2016-08" db="EMBL/GenBank/DDBJ databases">
        <title>Draft genome sequence of Pseudomonas costantinii LMG 22119, type strain isolated from cultivated mushroom (Agaricus bisporus) sporophores.</title>
        <authorList>
            <person name="Tambong J.T."/>
        </authorList>
    </citation>
    <scope>NUCLEOTIDE SEQUENCE [LARGE SCALE GENOMIC DNA]</scope>
    <source>
        <strain evidence="1 2">LMG 22119</strain>
    </source>
</reference>
<comment type="caution">
    <text evidence="1">The sequence shown here is derived from an EMBL/GenBank/DDBJ whole genome shotgun (WGS) entry which is preliminary data.</text>
</comment>
<protein>
    <submittedName>
        <fullName evidence="1">Uncharacterized protein</fullName>
    </submittedName>
</protein>
<sequence>MTDRHRLLGWLKGSGWPPQKVAQCTAPVGQDTLGRLFWATSDGLYAFFSRFRAIKLTKWLGRGGYFPVSVLVLPRLTPSLGVKRAFSICQVEPIPVSSIYNPDLRGYSLGCQAMTVGLDG</sequence>
<name>A0A1S2UTN1_9PSED</name>
<evidence type="ECO:0000313" key="1">
    <source>
        <dbReference type="EMBL" id="OIN49669.1"/>
    </source>
</evidence>
<dbReference type="AlphaFoldDB" id="A0A1S2UTN1"/>
<proteinExistence type="predicted"/>